<reference evidence="2 3" key="1">
    <citation type="submission" date="2018-06" db="EMBL/GenBank/DDBJ databases">
        <title>Spongiibacterium sp. HME9304 Genome sequencing and assembly.</title>
        <authorList>
            <person name="Kang H."/>
            <person name="Kim H."/>
            <person name="Joh K."/>
        </authorList>
    </citation>
    <scope>NUCLEOTIDE SEQUENCE [LARGE SCALE GENOMIC DNA]</scope>
    <source>
        <strain evidence="2 3">HME9304</strain>
    </source>
</reference>
<dbReference type="OrthoDB" id="1426896at2"/>
<dbReference type="InterPro" id="IPR038740">
    <property type="entry name" value="BioF2-like_GNAT_dom"/>
</dbReference>
<protein>
    <recommendedName>
        <fullName evidence="1">BioF2-like acetyltransferase domain-containing protein</fullName>
    </recommendedName>
</protein>
<evidence type="ECO:0000313" key="3">
    <source>
        <dbReference type="Proteomes" id="UP000248536"/>
    </source>
</evidence>
<dbReference type="KEGG" id="spon:HME9304_02814"/>
<name>A0A2Z4LW92_9FLAO</name>
<dbReference type="AlphaFoldDB" id="A0A2Z4LW92"/>
<dbReference type="SUPFAM" id="SSF55729">
    <property type="entry name" value="Acyl-CoA N-acyltransferases (Nat)"/>
    <property type="match status" value="1"/>
</dbReference>
<dbReference type="Gene3D" id="3.40.630.30">
    <property type="match status" value="1"/>
</dbReference>
<proteinExistence type="predicted"/>
<dbReference type="Pfam" id="PF13480">
    <property type="entry name" value="Acetyltransf_6"/>
    <property type="match status" value="1"/>
</dbReference>
<gene>
    <name evidence="2" type="ORF">HME9304_02814</name>
</gene>
<dbReference type="EMBL" id="CP030104">
    <property type="protein sequence ID" value="AWX45784.1"/>
    <property type="molecule type" value="Genomic_DNA"/>
</dbReference>
<dbReference type="InterPro" id="IPR016181">
    <property type="entry name" value="Acyl_CoA_acyltransferase"/>
</dbReference>
<evidence type="ECO:0000313" key="2">
    <source>
        <dbReference type="EMBL" id="AWX45784.1"/>
    </source>
</evidence>
<dbReference type="RefSeq" id="WP_112379139.1">
    <property type="nucleotide sequence ID" value="NZ_CP030104.1"/>
</dbReference>
<keyword evidence="3" id="KW-1185">Reference proteome</keyword>
<feature type="domain" description="BioF2-like acetyltransferase" evidence="1">
    <location>
        <begin position="98"/>
        <end position="245"/>
    </location>
</feature>
<dbReference type="Proteomes" id="UP000248536">
    <property type="component" value="Chromosome"/>
</dbReference>
<organism evidence="2 3">
    <name type="scientific">Flagellimonas maritima</name>
    <dbReference type="NCBI Taxonomy" id="1383885"/>
    <lineage>
        <taxon>Bacteria</taxon>
        <taxon>Pseudomonadati</taxon>
        <taxon>Bacteroidota</taxon>
        <taxon>Flavobacteriia</taxon>
        <taxon>Flavobacteriales</taxon>
        <taxon>Flavobacteriaceae</taxon>
        <taxon>Flagellimonas</taxon>
    </lineage>
</organism>
<evidence type="ECO:0000259" key="1">
    <source>
        <dbReference type="Pfam" id="PF13480"/>
    </source>
</evidence>
<accession>A0A2Z4LW92</accession>
<sequence length="389" mass="46517">MVRTKTIVFLRNLLVKGNLSPFYTKVTGFNKELYHITPKVCLALQDNLFYIKDVPNYLQVDPPNKLKLRIIRALEGYIIRFDGFSVFKDYLDKNFGAKSKSNFRRYTTRLEKCFNIDYKIYYGNITKDEYERLFKVLRELLIKRFHQKKEANYELQHLDEFKTILFDLIIDKKANLFVIYDDEKPISVRINIHFKRMAYYILSAYDIDYAKFHLGTIEMLKNIKWHYEQNFEAYDLLKGYGYYKKKWMTHTYHCENHIVYDPTSPSAVIFSFLKVVWGRSYYSLVKMLKSVGANKPYKKLKKHLFKIKNPRISQKKVSPIAIDSIHSNETLVIIDIKSDNDYAFLKKSVYDFIFYTQESFNDIRVYKLKKRPSHFLICGKTQKKALVLQ</sequence>